<dbReference type="Pfam" id="PF24968">
    <property type="entry name" value="DUF7770"/>
    <property type="match status" value="1"/>
</dbReference>
<dbReference type="AlphaFoldDB" id="A0A2B7YED7"/>
<dbReference type="Proteomes" id="UP000224634">
    <property type="component" value="Unassembled WGS sequence"/>
</dbReference>
<gene>
    <name evidence="2" type="ORF">AJ80_03940</name>
</gene>
<evidence type="ECO:0000313" key="2">
    <source>
        <dbReference type="EMBL" id="PGH19439.1"/>
    </source>
</evidence>
<name>A0A2B7YED7_POLH7</name>
<sequence length="216" mass="24794">MNEDVKGKSDPMSESHWSIFLFVSAKDAVRLSLQAPDCVGSIPIVEWTNVPNAASTTSLPIRDCYFIAPNPVVADVAALIEAHGRDAYKLSDHGLGYAWWVYVRIAHLAWWKYIGSGDDEDAFKEMESFEAKSGHELKKGKFEPEWIRTILRSDRSEPTLVFSINNRSGEIRLKRWTEAQDNCKTRLVFSNLNLYTYDDWSKLYVGQQAWYYQLLC</sequence>
<evidence type="ECO:0000259" key="1">
    <source>
        <dbReference type="Pfam" id="PF24968"/>
    </source>
</evidence>
<comment type="caution">
    <text evidence="2">The sequence shown here is derived from an EMBL/GenBank/DDBJ whole genome shotgun (WGS) entry which is preliminary data.</text>
</comment>
<evidence type="ECO:0000313" key="3">
    <source>
        <dbReference type="Proteomes" id="UP000224634"/>
    </source>
</evidence>
<accession>A0A2B7YED7</accession>
<protein>
    <recommendedName>
        <fullName evidence="1">DUF7770 domain-containing protein</fullName>
    </recommendedName>
</protein>
<dbReference type="InterPro" id="IPR056672">
    <property type="entry name" value="DUF7770"/>
</dbReference>
<proteinExistence type="predicted"/>
<dbReference type="EMBL" id="PDNA01000047">
    <property type="protein sequence ID" value="PGH19439.1"/>
    <property type="molecule type" value="Genomic_DNA"/>
</dbReference>
<keyword evidence="3" id="KW-1185">Reference proteome</keyword>
<feature type="domain" description="DUF7770" evidence="1">
    <location>
        <begin position="8"/>
        <end position="131"/>
    </location>
</feature>
<organism evidence="2 3">
    <name type="scientific">Polytolypa hystricis (strain UAMH7299)</name>
    <dbReference type="NCBI Taxonomy" id="1447883"/>
    <lineage>
        <taxon>Eukaryota</taxon>
        <taxon>Fungi</taxon>
        <taxon>Dikarya</taxon>
        <taxon>Ascomycota</taxon>
        <taxon>Pezizomycotina</taxon>
        <taxon>Eurotiomycetes</taxon>
        <taxon>Eurotiomycetidae</taxon>
        <taxon>Onygenales</taxon>
        <taxon>Onygenales incertae sedis</taxon>
        <taxon>Polytolypa</taxon>
    </lineage>
</organism>
<reference evidence="2 3" key="1">
    <citation type="submission" date="2017-10" db="EMBL/GenBank/DDBJ databases">
        <title>Comparative genomics in systemic dimorphic fungi from Ajellomycetaceae.</title>
        <authorList>
            <person name="Munoz J.F."/>
            <person name="Mcewen J.G."/>
            <person name="Clay O.K."/>
            <person name="Cuomo C.A."/>
        </authorList>
    </citation>
    <scope>NUCLEOTIDE SEQUENCE [LARGE SCALE GENOMIC DNA]</scope>
    <source>
        <strain evidence="2 3">UAMH7299</strain>
    </source>
</reference>